<gene>
    <name evidence="2" type="ORF">PPNSA23_37760</name>
</gene>
<feature type="transmembrane region" description="Helical" evidence="1">
    <location>
        <begin position="75"/>
        <end position="94"/>
    </location>
</feature>
<evidence type="ECO:0000313" key="2">
    <source>
        <dbReference type="EMBL" id="GAB1583833.1"/>
    </source>
</evidence>
<keyword evidence="1" id="KW-1133">Transmembrane helix</keyword>
<sequence>MMKTALDEIVVLAIHDQLVALASRHKHGVAVVLDGGEIVSIFDVQAGKRSPDAVIEIDGRLADTGAAASIFRRKFALMLWMIAFMVQCGSAAAAGG</sequence>
<reference evidence="2 3" key="1">
    <citation type="submission" date="2024-10" db="EMBL/GenBank/DDBJ databases">
        <title>Isolation, draft genome sequencing and identification of Phyllobacterium sp. NSA23, isolated from leaf soil.</title>
        <authorList>
            <person name="Akita H."/>
        </authorList>
    </citation>
    <scope>NUCLEOTIDE SEQUENCE [LARGE SCALE GENOMIC DNA]</scope>
    <source>
        <strain evidence="2 3">NSA23</strain>
    </source>
</reference>
<comment type="caution">
    <text evidence="2">The sequence shown here is derived from an EMBL/GenBank/DDBJ whole genome shotgun (WGS) entry which is preliminary data.</text>
</comment>
<proteinExistence type="predicted"/>
<organism evidence="2 3">
    <name type="scientific">Phyllobacterium phragmitis</name>
    <dbReference type="NCBI Taxonomy" id="2670329"/>
    <lineage>
        <taxon>Bacteria</taxon>
        <taxon>Pseudomonadati</taxon>
        <taxon>Pseudomonadota</taxon>
        <taxon>Alphaproteobacteria</taxon>
        <taxon>Hyphomicrobiales</taxon>
        <taxon>Phyllobacteriaceae</taxon>
        <taxon>Phyllobacterium</taxon>
    </lineage>
</organism>
<dbReference type="EMBL" id="BAAFZP010000002">
    <property type="protein sequence ID" value="GAB1583833.1"/>
    <property type="molecule type" value="Genomic_DNA"/>
</dbReference>
<accession>A0ABQ0H4I0</accession>
<dbReference type="Proteomes" id="UP001628091">
    <property type="component" value="Unassembled WGS sequence"/>
</dbReference>
<name>A0ABQ0H4I0_9HYPH</name>
<protein>
    <submittedName>
        <fullName evidence="2">Uncharacterized protein</fullName>
    </submittedName>
</protein>
<keyword evidence="1" id="KW-0472">Membrane</keyword>
<keyword evidence="1" id="KW-0812">Transmembrane</keyword>
<evidence type="ECO:0000256" key="1">
    <source>
        <dbReference type="SAM" id="Phobius"/>
    </source>
</evidence>
<evidence type="ECO:0000313" key="3">
    <source>
        <dbReference type="Proteomes" id="UP001628091"/>
    </source>
</evidence>
<keyword evidence="3" id="KW-1185">Reference proteome</keyword>